<reference evidence="2" key="1">
    <citation type="submission" date="2018-06" db="EMBL/GenBank/DDBJ databases">
        <authorList>
            <consortium name="Pathogen Informatics"/>
        </authorList>
    </citation>
    <scope>NUCLEOTIDE SEQUENCE [LARGE SCALE GENOMIC DNA]</scope>
    <source>
        <strain evidence="2">NCTC10132</strain>
    </source>
</reference>
<accession>A0A3B0PTS9</accession>
<dbReference type="EMBL" id="LS991951">
    <property type="protein sequence ID" value="SYV96854.1"/>
    <property type="molecule type" value="Genomic_DNA"/>
</dbReference>
<keyword evidence="2" id="KW-1185">Reference proteome</keyword>
<dbReference type="AlphaFoldDB" id="A0A3B0PTS9"/>
<dbReference type="Gene3D" id="3.40.190.190">
    <property type="entry name" value="CypI, domain 2"/>
    <property type="match status" value="1"/>
</dbReference>
<evidence type="ECO:0000313" key="1">
    <source>
        <dbReference type="EMBL" id="SYV96854.1"/>
    </source>
</evidence>
<protein>
    <submittedName>
        <fullName evidence="1">High affinity transport system protein p37</fullName>
    </submittedName>
</protein>
<sequence>MSYGIGIGSSSSGSKYLLPQALMKKHFGDKFTSFLNLVRNHSDKVSKAAW</sequence>
<dbReference type="Proteomes" id="UP000257559">
    <property type="component" value="Chromosome"/>
</dbReference>
<organism evidence="1 2">
    <name type="scientific">Mycoplasmopsis edwardii</name>
    <dbReference type="NCBI Taxonomy" id="53558"/>
    <lineage>
        <taxon>Bacteria</taxon>
        <taxon>Bacillati</taxon>
        <taxon>Mycoplasmatota</taxon>
        <taxon>Mycoplasmoidales</taxon>
        <taxon>Metamycoplasmataceae</taxon>
        <taxon>Mycoplasmopsis</taxon>
    </lineage>
</organism>
<dbReference type="KEGG" id="medw:NCTC10132_00189"/>
<evidence type="ECO:0000313" key="2">
    <source>
        <dbReference type="Proteomes" id="UP000257559"/>
    </source>
</evidence>
<dbReference type="InterPro" id="IPR010592">
    <property type="entry name" value="CypI"/>
</dbReference>
<proteinExistence type="predicted"/>
<name>A0A3B0PTS9_9BACT</name>
<dbReference type="InterPro" id="IPR043100">
    <property type="entry name" value="CypI_dom_II"/>
</dbReference>
<feature type="non-terminal residue" evidence="1">
    <location>
        <position position="50"/>
    </location>
</feature>
<dbReference type="Pfam" id="PF06646">
    <property type="entry name" value="CypI"/>
    <property type="match status" value="1"/>
</dbReference>
<gene>
    <name evidence="1" type="ORF">NCTC10132_00189</name>
</gene>